<dbReference type="InterPro" id="IPR047218">
    <property type="entry name" value="YocR/YhdH-like"/>
</dbReference>
<dbReference type="InterPro" id="IPR000175">
    <property type="entry name" value="Na/ntran_symport"/>
</dbReference>
<comment type="subcellular location">
    <subcellularLocation>
        <location evidence="1">Membrane</location>
        <topology evidence="1">Multi-pass membrane protein</topology>
    </subcellularLocation>
</comment>
<dbReference type="CDD" id="cd10336">
    <property type="entry name" value="SLC6sbd_Tyt1-Like"/>
    <property type="match status" value="1"/>
</dbReference>
<gene>
    <name evidence="7" type="ORF">J2S20_000120</name>
</gene>
<feature type="transmembrane region" description="Helical" evidence="6">
    <location>
        <begin position="16"/>
        <end position="33"/>
    </location>
</feature>
<protein>
    <submittedName>
        <fullName evidence="7">NSS family neurotransmitter:Na+ symporter</fullName>
    </submittedName>
</protein>
<accession>A0AAE3V823</accession>
<keyword evidence="2" id="KW-0813">Transport</keyword>
<dbReference type="RefSeq" id="WP_307251928.1">
    <property type="nucleotide sequence ID" value="NZ_JAUSTO010000001.1"/>
</dbReference>
<feature type="transmembrane region" description="Helical" evidence="6">
    <location>
        <begin position="162"/>
        <end position="185"/>
    </location>
</feature>
<evidence type="ECO:0000313" key="7">
    <source>
        <dbReference type="EMBL" id="MDQ0151446.1"/>
    </source>
</evidence>
<evidence type="ECO:0000256" key="4">
    <source>
        <dbReference type="ARBA" id="ARBA00022989"/>
    </source>
</evidence>
<evidence type="ECO:0000256" key="5">
    <source>
        <dbReference type="ARBA" id="ARBA00023136"/>
    </source>
</evidence>
<evidence type="ECO:0000256" key="6">
    <source>
        <dbReference type="SAM" id="Phobius"/>
    </source>
</evidence>
<feature type="transmembrane region" description="Helical" evidence="6">
    <location>
        <begin position="132"/>
        <end position="150"/>
    </location>
</feature>
<dbReference type="GO" id="GO:0016020">
    <property type="term" value="C:membrane"/>
    <property type="evidence" value="ECO:0007669"/>
    <property type="project" value="UniProtKB-SubCell"/>
</dbReference>
<feature type="transmembrane region" description="Helical" evidence="6">
    <location>
        <begin position="97"/>
        <end position="120"/>
    </location>
</feature>
<evidence type="ECO:0000313" key="8">
    <source>
        <dbReference type="Proteomes" id="UP001241537"/>
    </source>
</evidence>
<feature type="transmembrane region" description="Helical" evidence="6">
    <location>
        <begin position="245"/>
        <end position="271"/>
    </location>
</feature>
<reference evidence="7" key="1">
    <citation type="submission" date="2023-07" db="EMBL/GenBank/DDBJ databases">
        <title>Genomic Encyclopedia of Type Strains, Phase IV (KMG-IV): sequencing the most valuable type-strain genomes for metagenomic binning, comparative biology and taxonomic classification.</title>
        <authorList>
            <person name="Goeker M."/>
        </authorList>
    </citation>
    <scope>NUCLEOTIDE SEQUENCE</scope>
    <source>
        <strain evidence="7">DSM 19659</strain>
    </source>
</reference>
<evidence type="ECO:0000256" key="2">
    <source>
        <dbReference type="ARBA" id="ARBA00022448"/>
    </source>
</evidence>
<feature type="transmembrane region" description="Helical" evidence="6">
    <location>
        <begin position="376"/>
        <end position="394"/>
    </location>
</feature>
<dbReference type="PANTHER" id="PTHR42948">
    <property type="entry name" value="TRANSPORTER"/>
    <property type="match status" value="1"/>
</dbReference>
<keyword evidence="3 6" id="KW-0812">Transmembrane</keyword>
<dbReference type="Proteomes" id="UP001241537">
    <property type="component" value="Unassembled WGS sequence"/>
</dbReference>
<dbReference type="SUPFAM" id="SSF161070">
    <property type="entry name" value="SNF-like"/>
    <property type="match status" value="1"/>
</dbReference>
<evidence type="ECO:0000256" key="3">
    <source>
        <dbReference type="ARBA" id="ARBA00022692"/>
    </source>
</evidence>
<comment type="caution">
    <text evidence="7">The sequence shown here is derived from an EMBL/GenBank/DDBJ whole genome shotgun (WGS) entry which is preliminary data.</text>
</comment>
<name>A0AAE3V823_9FIRM</name>
<dbReference type="PANTHER" id="PTHR42948:SF1">
    <property type="entry name" value="TRANSPORTER"/>
    <property type="match status" value="1"/>
</dbReference>
<sequence length="471" mass="49889">MGNQTLETRDGFQSKWGFILACIGSAVGMGNIWRFPIMVQKFGGMSFLIPYFLFVVLIGSTGVIEEFALGRRAGAGPVGSFGMCTKERMDNRKIGELIGALPILGSMMLAIGYTVVMSWIFKYCWMGISGSLYALGTDMGAIGGTFGAAAPEAATLGEAVGMIVGSGIFGVGNGVWLLIGLIASLAIMAKGISSGIEKANKIMMPLLFGLFVCLGFYVCTLNGAMEGYKYIFTLKPASLASPEVWIYAFGQAFFSLSVAGNGSVIYGSYLPKDEDLPFSARNVAVFDTIAALLAALVIIPSMAVVLGEGIKDVGGGPGLMFVYLVNVFNSMPGGRIVGMIFYICVLFAGVSSIINLYEAPVAFLQEKLNMKRIPSVALIGGIGGVVALLIQPWTSQWMDLVSIYICPLGALLAGIMFFWVLRKETALSSVEQGRKAGSKPIGDWFYPLGKYIYCTAALIALIAGAMMGGIG</sequence>
<dbReference type="InterPro" id="IPR037272">
    <property type="entry name" value="SNS_sf"/>
</dbReference>
<feature type="transmembrane region" description="Helical" evidence="6">
    <location>
        <begin position="45"/>
        <end position="64"/>
    </location>
</feature>
<keyword evidence="8" id="KW-1185">Reference proteome</keyword>
<proteinExistence type="predicted"/>
<evidence type="ECO:0000256" key="1">
    <source>
        <dbReference type="ARBA" id="ARBA00004141"/>
    </source>
</evidence>
<dbReference type="PROSITE" id="PS50267">
    <property type="entry name" value="NA_NEUROTRAN_SYMP_3"/>
    <property type="match status" value="1"/>
</dbReference>
<organism evidence="7 8">
    <name type="scientific">Moryella indoligenes</name>
    <dbReference type="NCBI Taxonomy" id="371674"/>
    <lineage>
        <taxon>Bacteria</taxon>
        <taxon>Bacillati</taxon>
        <taxon>Bacillota</taxon>
        <taxon>Clostridia</taxon>
        <taxon>Lachnospirales</taxon>
        <taxon>Lachnospiraceae</taxon>
        <taxon>Moryella</taxon>
    </lineage>
</organism>
<keyword evidence="5 6" id="KW-0472">Membrane</keyword>
<dbReference type="NCBIfam" id="NF037979">
    <property type="entry name" value="Na_transp"/>
    <property type="match status" value="1"/>
</dbReference>
<feature type="transmembrane region" description="Helical" evidence="6">
    <location>
        <begin position="336"/>
        <end position="356"/>
    </location>
</feature>
<dbReference type="EMBL" id="JAUSTO010000001">
    <property type="protein sequence ID" value="MDQ0151446.1"/>
    <property type="molecule type" value="Genomic_DNA"/>
</dbReference>
<feature type="transmembrane region" description="Helical" evidence="6">
    <location>
        <begin position="283"/>
        <end position="306"/>
    </location>
</feature>
<dbReference type="PRINTS" id="PR00176">
    <property type="entry name" value="NANEUSMPORT"/>
</dbReference>
<feature type="transmembrane region" description="Helical" evidence="6">
    <location>
        <begin position="400"/>
        <end position="421"/>
    </location>
</feature>
<feature type="transmembrane region" description="Helical" evidence="6">
    <location>
        <begin position="451"/>
        <end position="470"/>
    </location>
</feature>
<keyword evidence="4 6" id="KW-1133">Transmembrane helix</keyword>
<dbReference type="AlphaFoldDB" id="A0AAE3V823"/>
<feature type="transmembrane region" description="Helical" evidence="6">
    <location>
        <begin position="206"/>
        <end position="225"/>
    </location>
</feature>
<dbReference type="Pfam" id="PF00209">
    <property type="entry name" value="SNF"/>
    <property type="match status" value="2"/>
</dbReference>